<sequence length="891" mass="105726">AGPGPPGCGPLPRGKMSEERNDRLCIEENVYETLEKDFQEVISELMGDKSLEKFRIEYEKLHTVLKKSYDNERRLMSKCRELNAEIVVNSAKVAAALKLSQDDQTTITSLKREIEKAWKMVDAAYDKEQKAKETILSLKEEIMNLTKLVEQGSGLSLGQEHNIRDLLRFKEEVTKERDQLLSEVVKLRESLIQATEQQQETERSKNEAEQSIAQFQQEIQMRQNEASRESRKKDKLEKELKHIHVEMDNKQSEIKALQQHVLKNKEELLKLEQLLKEQKILNERAAKELEQFQARNSKLQQENEQHSVTFEQITQENQQKTVELKVREDEVTQMRHEISKLSKVREVIQRKLRVAEEQKIEAEYQRDTLKNQISGLERELEMAKKQIEIDKKAIDELVRERDILNKNLLKAASITQKQLNLVKLHEQSKRNLEEEIQNYKDEAQKQRKIIYQLEKERDRYINEASELTQKILIIPHFHWHSQMQIFDYKKKIAEAETKLKQQQNLYEAVRSDRNLYSRNLIEAQDEITEMKKKLKIMTHQVDQLKEEITAKEAALVKVHLEHQRIEKEKEALKAELLKMKQQALETKHFIEKQEAEERKLLKIIAEADAERLRQKKELDQVISERDILGSQLVRRNDELALLYEKIKIQQSILNKGETQYRQRMEDIRLLKLEIKKLRREKGILCKSVANVEELRQEVYHMQKELLKERTRCRALEEELENPMNVHRWRKLEASDPSTYELIQKIHTLQKRLISKTEEVVEKELLLQEKEKLYVELKHILARQPGPEAAEQMQLYRHTLREKTKQLKVLSSELNMYESQSQEYKYEIERLGNELLNVKKKYLTQKRKEQQTKDKERVLANMEQEYPTQRMDVPRFTGGGFALTKQPPKVMA</sequence>
<keyword evidence="1 2" id="KW-0175">Coiled coil</keyword>
<keyword evidence="5" id="KW-1185">Reference proteome</keyword>
<dbReference type="PANTHER" id="PTHR32083">
    <property type="entry name" value="CILIA AND FLAGELLA-ASSOCIATED PROTEIN 58-RELATED"/>
    <property type="match status" value="1"/>
</dbReference>
<evidence type="ECO:0000259" key="3">
    <source>
        <dbReference type="Pfam" id="PF21771"/>
    </source>
</evidence>
<organism evidence="4 5">
    <name type="scientific">Chelydra serpentina</name>
    <name type="common">Snapping turtle</name>
    <name type="synonym">Testudo serpentina</name>
    <dbReference type="NCBI Taxonomy" id="8475"/>
    <lineage>
        <taxon>Eukaryota</taxon>
        <taxon>Metazoa</taxon>
        <taxon>Chordata</taxon>
        <taxon>Craniata</taxon>
        <taxon>Vertebrata</taxon>
        <taxon>Euteleostomi</taxon>
        <taxon>Archelosauria</taxon>
        <taxon>Testudinata</taxon>
        <taxon>Testudines</taxon>
        <taxon>Cryptodira</taxon>
        <taxon>Durocryptodira</taxon>
        <taxon>Americhelydia</taxon>
        <taxon>Chelydroidea</taxon>
        <taxon>Chelydridae</taxon>
        <taxon>Chelydra</taxon>
    </lineage>
</organism>
<feature type="coiled-coil region" evidence="2">
    <location>
        <begin position="121"/>
        <end position="624"/>
    </location>
</feature>
<feature type="coiled-coil region" evidence="2">
    <location>
        <begin position="799"/>
        <end position="864"/>
    </location>
</feature>
<feature type="domain" description="Cilia- and flagella-associated protein 58 central coiled coil" evidence="3">
    <location>
        <begin position="381"/>
        <end position="685"/>
    </location>
</feature>
<dbReference type="Pfam" id="PF21771">
    <property type="entry name" value="CFAP58_CC"/>
    <property type="match status" value="1"/>
</dbReference>
<dbReference type="OrthoDB" id="264785at2759"/>
<dbReference type="SUPFAM" id="SSF57997">
    <property type="entry name" value="Tropomyosin"/>
    <property type="match status" value="1"/>
</dbReference>
<reference evidence="4 5" key="1">
    <citation type="journal article" date="2020" name="G3 (Bethesda)">
        <title>Draft Genome of the Common Snapping Turtle, Chelydra serpentina, a Model for Phenotypic Plasticity in Reptiles.</title>
        <authorList>
            <person name="Das D."/>
            <person name="Singh S.K."/>
            <person name="Bierstedt J."/>
            <person name="Erickson A."/>
            <person name="Galli G.L.J."/>
            <person name="Crossley D.A. 2nd"/>
            <person name="Rhen T."/>
        </authorList>
    </citation>
    <scope>NUCLEOTIDE SEQUENCE [LARGE SCALE GENOMIC DNA]</scope>
    <source>
        <strain evidence="4">KW</strain>
    </source>
</reference>
<name>A0A8T1T802_CHESE</name>
<dbReference type="EMBL" id="JAHGAV010000024">
    <property type="protein sequence ID" value="KAG6937411.1"/>
    <property type="molecule type" value="Genomic_DNA"/>
</dbReference>
<dbReference type="Proteomes" id="UP000765507">
    <property type="component" value="Unassembled WGS sequence"/>
</dbReference>
<gene>
    <name evidence="4" type="primary">CFAP58</name>
    <name evidence="4" type="ORF">G0U57_009606</name>
</gene>
<proteinExistence type="predicted"/>
<evidence type="ECO:0000256" key="2">
    <source>
        <dbReference type="SAM" id="Coils"/>
    </source>
</evidence>
<keyword evidence="4" id="KW-0282">Flagellum</keyword>
<feature type="non-terminal residue" evidence="4">
    <location>
        <position position="1"/>
    </location>
</feature>
<evidence type="ECO:0000313" key="4">
    <source>
        <dbReference type="EMBL" id="KAG6937411.1"/>
    </source>
</evidence>
<evidence type="ECO:0000256" key="1">
    <source>
        <dbReference type="ARBA" id="ARBA00023054"/>
    </source>
</evidence>
<keyword evidence="4" id="KW-0966">Cell projection</keyword>
<dbReference type="PANTHER" id="PTHR32083:SF31">
    <property type="entry name" value="CILIA- AND FLAGELLA-ASSOCIATED PROTEIN 58"/>
    <property type="match status" value="1"/>
</dbReference>
<evidence type="ECO:0000313" key="5">
    <source>
        <dbReference type="Proteomes" id="UP000765507"/>
    </source>
</evidence>
<accession>A0A8T1T802</accession>
<dbReference type="GO" id="GO:0005856">
    <property type="term" value="C:cytoskeleton"/>
    <property type="evidence" value="ECO:0007669"/>
    <property type="project" value="TreeGrafter"/>
</dbReference>
<keyword evidence="4" id="KW-0969">Cilium</keyword>
<comment type="caution">
    <text evidence="4">The sequence shown here is derived from an EMBL/GenBank/DDBJ whole genome shotgun (WGS) entry which is preliminary data.</text>
</comment>
<protein>
    <submittedName>
        <fullName evidence="4">Cilia and flagella associated protein 58</fullName>
    </submittedName>
</protein>
<dbReference type="AlphaFoldDB" id="A0A8T1T802"/>
<dbReference type="InterPro" id="IPR049270">
    <property type="entry name" value="CFAP58_CC"/>
</dbReference>